<protein>
    <submittedName>
        <fullName evidence="2">Unannotated protein</fullName>
    </submittedName>
</protein>
<dbReference type="AlphaFoldDB" id="A0A6J6FN90"/>
<evidence type="ECO:0000256" key="1">
    <source>
        <dbReference type="SAM" id="MobiDB-lite"/>
    </source>
</evidence>
<evidence type="ECO:0000313" key="2">
    <source>
        <dbReference type="EMBL" id="CAB4588433.1"/>
    </source>
</evidence>
<sequence>MRCTRVSKSVRRDDRRNPSPFGCCAKNEKRVLPRERLTPGSEEKVRRAIALRTERWPPSHEIGLDSVARECSERDHPLFIAFTRQGDDVAHTVRPNVIDGQHRRLTHAGTGGIQKLKQRPVAQPDRRIRWRRFDEERDVVDCQRFGQSKGPVGRENRPRWVVDGDAFRNEIAMK</sequence>
<gene>
    <name evidence="2" type="ORF">UFOPK1788_00384</name>
</gene>
<dbReference type="EMBL" id="CAEZUE010000034">
    <property type="protein sequence ID" value="CAB4588433.1"/>
    <property type="molecule type" value="Genomic_DNA"/>
</dbReference>
<name>A0A6J6FN90_9ZZZZ</name>
<feature type="region of interest" description="Disordered" evidence="1">
    <location>
        <begin position="1"/>
        <end position="21"/>
    </location>
</feature>
<reference evidence="2" key="1">
    <citation type="submission" date="2020-05" db="EMBL/GenBank/DDBJ databases">
        <authorList>
            <person name="Chiriac C."/>
            <person name="Salcher M."/>
            <person name="Ghai R."/>
            <person name="Kavagutti S V."/>
        </authorList>
    </citation>
    <scope>NUCLEOTIDE SEQUENCE</scope>
</reference>
<accession>A0A6J6FN90</accession>
<proteinExistence type="predicted"/>
<organism evidence="2">
    <name type="scientific">freshwater metagenome</name>
    <dbReference type="NCBI Taxonomy" id="449393"/>
    <lineage>
        <taxon>unclassified sequences</taxon>
        <taxon>metagenomes</taxon>
        <taxon>ecological metagenomes</taxon>
    </lineage>
</organism>